<dbReference type="EMBL" id="KT351734">
    <property type="protein sequence ID" value="ALG88646.1"/>
    <property type="molecule type" value="Genomic_DNA"/>
</dbReference>
<geneLocation type="plasmid" evidence="1">
    <name>Drgb3</name>
</geneLocation>
<evidence type="ECO:0000313" key="1">
    <source>
        <dbReference type="EMBL" id="ALG88646.1"/>
    </source>
</evidence>
<organism evidence="1">
    <name type="scientific">Pectobacterium carotovorum</name>
    <name type="common">Erwinia carotovora</name>
    <dbReference type="NCBI Taxonomy" id="554"/>
    <lineage>
        <taxon>Bacteria</taxon>
        <taxon>Pseudomonadati</taxon>
        <taxon>Pseudomonadota</taxon>
        <taxon>Gammaproteobacteria</taxon>
        <taxon>Enterobacterales</taxon>
        <taxon>Pectobacteriaceae</taxon>
        <taxon>Pectobacterium</taxon>
    </lineage>
</organism>
<protein>
    <submittedName>
        <fullName evidence="1">Uncharacterized protein</fullName>
    </submittedName>
</protein>
<name>A0A0N9NK41_PECCA</name>
<dbReference type="RefSeq" id="WP_181375144.1">
    <property type="nucleotide sequence ID" value="NZ_KT351734.1"/>
</dbReference>
<accession>A0A0N9NK41</accession>
<sequence>MKKTPSRNTRQAINLAELIDDMPEEELITLHNIIVNRLNSLQRQRTRQSMVDFLPGDVVSFRTDDGQTVTGVLVRLNKKTVTVHTESGSRWNVAPQLLTRIKRQLGFESSADNTVEKKLH</sequence>
<keyword evidence="1" id="KW-0614">Plasmid</keyword>
<reference evidence="1" key="2">
    <citation type="submission" date="2015-07" db="EMBL/GenBank/DDBJ databases">
        <authorList>
            <person name="Welte C."/>
            <person name="de Graaf R."/>
            <person name="van den Bosch T.J.M."/>
            <person name="Op den Camp H."/>
            <person name="van Dam N."/>
            <person name="Jetten M."/>
        </authorList>
    </citation>
    <scope>NUCLEOTIDE SEQUENCE</scope>
    <source>
        <plasmid evidence="1">Drgb3</plasmid>
    </source>
</reference>
<proteinExistence type="predicted"/>
<reference evidence="1" key="1">
    <citation type="journal article" date="2015" name="Environ. Microbiol.">
        <title>Plasmids from the gut microbiome of cabbage root fly larvae encode SaxA that catalyses the conversion of the plant toxin 2-phenylethyl isothiocyanate.</title>
        <authorList>
            <person name="Welte C.U."/>
            <person name="de Graaf R.M."/>
            <person name="van den Bosch T.J."/>
            <person name="Op den Camp H.J."/>
            <person name="van Dam N.M."/>
            <person name="Jetten M.S."/>
        </authorList>
    </citation>
    <scope>NUCLEOTIDE SEQUENCE</scope>
    <source>
        <plasmid evidence="1">Drgb3</plasmid>
    </source>
</reference>
<dbReference type="AlphaFoldDB" id="A0A0N9NK41"/>